<dbReference type="EMBL" id="AAVT01000002">
    <property type="protein sequence ID" value="EAW31904.1"/>
    <property type="molecule type" value="Genomic_DNA"/>
</dbReference>
<reference evidence="3 4" key="1">
    <citation type="journal article" date="2010" name="J. Bacteriol.">
        <title>Genome sequence of the oligotrophic marine Gammaproteobacterium HTCC2143, isolated from the Oregon Coast.</title>
        <authorList>
            <person name="Oh H.M."/>
            <person name="Kang I."/>
            <person name="Ferriera S."/>
            <person name="Giovannoni S.J."/>
            <person name="Cho J.C."/>
        </authorList>
    </citation>
    <scope>NUCLEOTIDE SEQUENCE [LARGE SCALE GENOMIC DNA]</scope>
    <source>
        <strain evidence="3 4">HTCC2143</strain>
    </source>
</reference>
<dbReference type="InterPro" id="IPR013424">
    <property type="entry name" value="Ice-binding_C"/>
</dbReference>
<dbReference type="NCBIfam" id="TIGR02595">
    <property type="entry name" value="PEP_CTERM"/>
    <property type="match status" value="1"/>
</dbReference>
<dbReference type="Pfam" id="PF07589">
    <property type="entry name" value="PEP-CTERM"/>
    <property type="match status" value="1"/>
</dbReference>
<comment type="caution">
    <text evidence="3">The sequence shown here is derived from an EMBL/GenBank/DDBJ whole genome shotgun (WGS) entry which is preliminary data.</text>
</comment>
<name>A0YBH4_9GAMM</name>
<evidence type="ECO:0000256" key="1">
    <source>
        <dbReference type="SAM" id="SignalP"/>
    </source>
</evidence>
<dbReference type="OrthoDB" id="7097853at2"/>
<evidence type="ECO:0000313" key="4">
    <source>
        <dbReference type="Proteomes" id="UP000004931"/>
    </source>
</evidence>
<evidence type="ECO:0000259" key="2">
    <source>
        <dbReference type="Pfam" id="PF07589"/>
    </source>
</evidence>
<protein>
    <recommendedName>
        <fullName evidence="2">Ice-binding protein C-terminal domain-containing protein</fullName>
    </recommendedName>
</protein>
<evidence type="ECO:0000313" key="3">
    <source>
        <dbReference type="EMBL" id="EAW31904.1"/>
    </source>
</evidence>
<keyword evidence="1" id="KW-0732">Signal</keyword>
<feature type="chain" id="PRO_5002630863" description="Ice-binding protein C-terminal domain-containing protein" evidence="1">
    <location>
        <begin position="22"/>
        <end position="215"/>
    </location>
</feature>
<sequence>MKFLTSIAAVALTVGSAATFAAPLEPINFISTNEDACPIESDDDANCKKWKKDRPASYWAPNTDDRLQGAKWIYAKESNNDLGTWKAFEVDLGQTGDKDWVSSLFVSFDDQLKIRVGSKTIWNSEWETVNIDKAWTKVTNVMDYLDAGGFYVGKNTALKFLVKNTGYDLNNPGNGGPTGVIWKGAANSVPEPGSLALLGLGLAGLGFARRKTKAS</sequence>
<keyword evidence="4" id="KW-1185">Reference proteome</keyword>
<feature type="signal peptide" evidence="1">
    <location>
        <begin position="1"/>
        <end position="21"/>
    </location>
</feature>
<dbReference type="Proteomes" id="UP000004931">
    <property type="component" value="Unassembled WGS sequence"/>
</dbReference>
<feature type="domain" description="Ice-binding protein C-terminal" evidence="2">
    <location>
        <begin position="188"/>
        <end position="210"/>
    </location>
</feature>
<dbReference type="AlphaFoldDB" id="A0YBH4"/>
<accession>A0YBH4</accession>
<organism evidence="3 4">
    <name type="scientific">marine gamma proteobacterium HTCC2143</name>
    <dbReference type="NCBI Taxonomy" id="247633"/>
    <lineage>
        <taxon>Bacteria</taxon>
        <taxon>Pseudomonadati</taxon>
        <taxon>Pseudomonadota</taxon>
        <taxon>Gammaproteobacteria</taxon>
        <taxon>Cellvibrionales</taxon>
        <taxon>Spongiibacteraceae</taxon>
        <taxon>BD1-7 clade</taxon>
    </lineage>
</organism>
<gene>
    <name evidence="3" type="ORF">GP2143_05620</name>
</gene>
<proteinExistence type="predicted"/>